<reference evidence="1" key="1">
    <citation type="journal article" date="2014" name="Int. J. Syst. Evol. Microbiol.">
        <title>Complete genome sequence of Corynebacterium casei LMG S-19264T (=DSM 44701T), isolated from a smear-ripened cheese.</title>
        <authorList>
            <consortium name="US DOE Joint Genome Institute (JGI-PGF)"/>
            <person name="Walter F."/>
            <person name="Albersmeier A."/>
            <person name="Kalinowski J."/>
            <person name="Ruckert C."/>
        </authorList>
    </citation>
    <scope>NUCLEOTIDE SEQUENCE</scope>
    <source>
        <strain evidence="1">CGMCC 4.7308</strain>
    </source>
</reference>
<dbReference type="RefSeq" id="WP_188940923.1">
    <property type="nucleotide sequence ID" value="NZ_BMNA01000003.1"/>
</dbReference>
<keyword evidence="2" id="KW-1185">Reference proteome</keyword>
<dbReference type="EMBL" id="BMNA01000003">
    <property type="protein sequence ID" value="GGL96189.1"/>
    <property type="molecule type" value="Genomic_DNA"/>
</dbReference>
<proteinExistence type="predicted"/>
<evidence type="ECO:0000313" key="2">
    <source>
        <dbReference type="Proteomes" id="UP000655208"/>
    </source>
</evidence>
<accession>A0A917WD78</accession>
<sequence>MDPVDASPRRVRYVTANWQAGADGSDGRFSFLVVTDDEERHVLTVSAAAATALVELCRAGSVLLWDAQDRTLIVANLVGEWLSPS</sequence>
<comment type="caution">
    <text evidence="1">The sequence shown here is derived from an EMBL/GenBank/DDBJ whole genome shotgun (WGS) entry which is preliminary data.</text>
</comment>
<organism evidence="1 2">
    <name type="scientific">Nakamurella endophytica</name>
    <dbReference type="NCBI Taxonomy" id="1748367"/>
    <lineage>
        <taxon>Bacteria</taxon>
        <taxon>Bacillati</taxon>
        <taxon>Actinomycetota</taxon>
        <taxon>Actinomycetes</taxon>
        <taxon>Nakamurellales</taxon>
        <taxon>Nakamurellaceae</taxon>
        <taxon>Nakamurella</taxon>
    </lineage>
</organism>
<dbReference type="AlphaFoldDB" id="A0A917WD78"/>
<name>A0A917WD78_9ACTN</name>
<reference evidence="1" key="2">
    <citation type="submission" date="2020-09" db="EMBL/GenBank/DDBJ databases">
        <authorList>
            <person name="Sun Q."/>
            <person name="Zhou Y."/>
        </authorList>
    </citation>
    <scope>NUCLEOTIDE SEQUENCE</scope>
    <source>
        <strain evidence="1">CGMCC 4.7308</strain>
    </source>
</reference>
<dbReference type="Proteomes" id="UP000655208">
    <property type="component" value="Unassembled WGS sequence"/>
</dbReference>
<gene>
    <name evidence="1" type="ORF">GCM10011594_14880</name>
</gene>
<evidence type="ECO:0000313" key="1">
    <source>
        <dbReference type="EMBL" id="GGL96189.1"/>
    </source>
</evidence>
<protein>
    <submittedName>
        <fullName evidence="1">Uncharacterized protein</fullName>
    </submittedName>
</protein>